<dbReference type="NCBIfam" id="TIGR00975">
    <property type="entry name" value="3a0107s03"/>
    <property type="match status" value="1"/>
</dbReference>
<dbReference type="KEGG" id="bsol:FSW04_09795"/>
<keyword evidence="3 4" id="KW-0592">Phosphate transport</keyword>
<dbReference type="CDD" id="cd13565">
    <property type="entry name" value="PBP2_PstS"/>
    <property type="match status" value="1"/>
</dbReference>
<dbReference type="InterPro" id="IPR050962">
    <property type="entry name" value="Phosphate-bind_PstS"/>
</dbReference>
<dbReference type="EMBL" id="CP042430">
    <property type="protein sequence ID" value="QEC47832.1"/>
    <property type="molecule type" value="Genomic_DNA"/>
</dbReference>
<dbReference type="SUPFAM" id="SSF53850">
    <property type="entry name" value="Periplasmic binding protein-like II"/>
    <property type="match status" value="1"/>
</dbReference>
<dbReference type="Gene3D" id="3.40.190.10">
    <property type="entry name" value="Periplasmic binding protein-like II"/>
    <property type="match status" value="2"/>
</dbReference>
<dbReference type="PANTHER" id="PTHR42996">
    <property type="entry name" value="PHOSPHATE-BINDING PROTEIN PSTS"/>
    <property type="match status" value="1"/>
</dbReference>
<organism evidence="7 8">
    <name type="scientific">Baekduia soli</name>
    <dbReference type="NCBI Taxonomy" id="496014"/>
    <lineage>
        <taxon>Bacteria</taxon>
        <taxon>Bacillati</taxon>
        <taxon>Actinomycetota</taxon>
        <taxon>Thermoleophilia</taxon>
        <taxon>Solirubrobacterales</taxon>
        <taxon>Baekduiaceae</taxon>
        <taxon>Baekduia</taxon>
    </lineage>
</organism>
<evidence type="ECO:0000313" key="7">
    <source>
        <dbReference type="EMBL" id="QEC47832.1"/>
    </source>
</evidence>
<evidence type="ECO:0000313" key="8">
    <source>
        <dbReference type="Proteomes" id="UP000321805"/>
    </source>
</evidence>
<proteinExistence type="inferred from homology"/>
<gene>
    <name evidence="7" type="primary">pstS</name>
    <name evidence="7" type="ORF">FSW04_09795</name>
</gene>
<evidence type="ECO:0000256" key="2">
    <source>
        <dbReference type="ARBA" id="ARBA00022448"/>
    </source>
</evidence>
<evidence type="ECO:0000256" key="5">
    <source>
        <dbReference type="SAM" id="MobiDB-lite"/>
    </source>
</evidence>
<dbReference type="PANTHER" id="PTHR42996:SF1">
    <property type="entry name" value="PHOSPHATE-BINDING PROTEIN PSTS"/>
    <property type="match status" value="1"/>
</dbReference>
<dbReference type="OrthoDB" id="9801510at2"/>
<dbReference type="InterPro" id="IPR005673">
    <property type="entry name" value="ABC_phos-bd_PstS"/>
</dbReference>
<dbReference type="GO" id="GO:0043190">
    <property type="term" value="C:ATP-binding cassette (ABC) transporter complex"/>
    <property type="evidence" value="ECO:0007669"/>
    <property type="project" value="InterPro"/>
</dbReference>
<dbReference type="InterPro" id="IPR024370">
    <property type="entry name" value="PBP_domain"/>
</dbReference>
<dbReference type="GO" id="GO:0042301">
    <property type="term" value="F:phosphate ion binding"/>
    <property type="evidence" value="ECO:0007669"/>
    <property type="project" value="InterPro"/>
</dbReference>
<evidence type="ECO:0000256" key="1">
    <source>
        <dbReference type="ARBA" id="ARBA00008725"/>
    </source>
</evidence>
<comment type="similarity">
    <text evidence="1 4">Belongs to the PstS family.</text>
</comment>
<protein>
    <recommendedName>
        <fullName evidence="4">Phosphate-binding protein</fullName>
    </recommendedName>
</protein>
<dbReference type="PIRSF" id="PIRSF002756">
    <property type="entry name" value="PstS"/>
    <property type="match status" value="1"/>
</dbReference>
<evidence type="ECO:0000256" key="4">
    <source>
        <dbReference type="PIRNR" id="PIRNR002756"/>
    </source>
</evidence>
<dbReference type="Proteomes" id="UP000321805">
    <property type="component" value="Chromosome"/>
</dbReference>
<accession>A0A5B8U5B3</accession>
<keyword evidence="2 4" id="KW-0813">Transport</keyword>
<feature type="domain" description="PBP" evidence="6">
    <location>
        <begin position="76"/>
        <end position="342"/>
    </location>
</feature>
<evidence type="ECO:0000256" key="3">
    <source>
        <dbReference type="ARBA" id="ARBA00022592"/>
    </source>
</evidence>
<name>A0A5B8U5B3_9ACTN</name>
<sequence length="390" mass="40290">MGDGRPNRSFTACAHAGNNLTTGCAPVDRDARPRQRTPSLEAKGNNVNRSRFLGLTLAVLTASASGGIASSAMASDANGSLTGAGSTLVAPLMSNWAQDFEARHSITVTYGAVGSGAGISQISARTVDFGASDAPLTPAQAQTCNGCVQVPWGLTATAVAFNVKGVKRLNLSPAIVAKIYLGTITNWNDRGIKKLNPGVKLPNLGITPIYRSDGSGDTYAFTDLMQRVSAPWKAKVGNATAVSFPKGVGGKGNDGVTAVLGSTNGGIAYISAAYVIAHGLSVAALQNQAGKFVYPNLKNISAAASVVKRVPASNEMHIVNPPKRLKLAYPLSTFTYAIVPKSSPKASSIRLFVLYAMGIGQKFGPALDFAPIPGVVYKAGVATVNRLQQG</sequence>
<dbReference type="Pfam" id="PF12849">
    <property type="entry name" value="PBP_like_2"/>
    <property type="match status" value="1"/>
</dbReference>
<keyword evidence="8" id="KW-1185">Reference proteome</keyword>
<feature type="region of interest" description="Disordered" evidence="5">
    <location>
        <begin position="22"/>
        <end position="45"/>
    </location>
</feature>
<dbReference type="PROSITE" id="PS51257">
    <property type="entry name" value="PROKAR_LIPOPROTEIN"/>
    <property type="match status" value="1"/>
</dbReference>
<reference evidence="7 8" key="1">
    <citation type="journal article" date="2018" name="J. Microbiol.">
        <title>Baekduia soli gen. nov., sp. nov., a novel bacterium isolated from the soil of Baekdu Mountain and proposal of a novel family name, Baekduiaceae fam. nov.</title>
        <authorList>
            <person name="An D.S."/>
            <person name="Siddiqi M.Z."/>
            <person name="Kim K.H."/>
            <person name="Yu H.S."/>
            <person name="Im W.T."/>
        </authorList>
    </citation>
    <scope>NUCLEOTIDE SEQUENCE [LARGE SCALE GENOMIC DNA]</scope>
    <source>
        <strain evidence="7 8">BR7-21</strain>
    </source>
</reference>
<dbReference type="GO" id="GO:0035435">
    <property type="term" value="P:phosphate ion transmembrane transport"/>
    <property type="evidence" value="ECO:0007669"/>
    <property type="project" value="InterPro"/>
</dbReference>
<dbReference type="AlphaFoldDB" id="A0A5B8U5B3"/>
<evidence type="ECO:0000259" key="6">
    <source>
        <dbReference type="Pfam" id="PF12849"/>
    </source>
</evidence>